<organism evidence="3">
    <name type="scientific">Laccaria bicolor (strain S238N-H82 / ATCC MYA-4686)</name>
    <name type="common">Bicoloured deceiver</name>
    <name type="synonym">Laccaria laccata var. bicolor</name>
    <dbReference type="NCBI Taxonomy" id="486041"/>
    <lineage>
        <taxon>Eukaryota</taxon>
        <taxon>Fungi</taxon>
        <taxon>Dikarya</taxon>
        <taxon>Basidiomycota</taxon>
        <taxon>Agaricomycotina</taxon>
        <taxon>Agaricomycetes</taxon>
        <taxon>Agaricomycetidae</taxon>
        <taxon>Agaricales</taxon>
        <taxon>Agaricineae</taxon>
        <taxon>Hydnangiaceae</taxon>
        <taxon>Laccaria</taxon>
    </lineage>
</organism>
<dbReference type="AlphaFoldDB" id="B0DZ40"/>
<feature type="domain" description="DUF6593" evidence="1">
    <location>
        <begin position="26"/>
        <end position="169"/>
    </location>
</feature>
<evidence type="ECO:0000313" key="3">
    <source>
        <dbReference type="Proteomes" id="UP000001194"/>
    </source>
</evidence>
<keyword evidence="3" id="KW-1185">Reference proteome</keyword>
<evidence type="ECO:0000313" key="2">
    <source>
        <dbReference type="EMBL" id="EDR00167.1"/>
    </source>
</evidence>
<dbReference type="RefSeq" id="XP_001889224.1">
    <property type="nucleotide sequence ID" value="XM_001889189.1"/>
</dbReference>
<accession>B0DZ40</accession>
<dbReference type="Pfam" id="PF20236">
    <property type="entry name" value="DUF6593"/>
    <property type="match status" value="1"/>
</dbReference>
<evidence type="ECO:0000259" key="1">
    <source>
        <dbReference type="Pfam" id="PF20236"/>
    </source>
</evidence>
<dbReference type="KEGG" id="lbc:LACBIDRAFT_314724"/>
<dbReference type="InParanoid" id="B0DZ40"/>
<sequence>MTTYGMPYFLADKTGLLGGSEFTDVNDRMRLVYRCTAQDSTGKAYIIYDSSVTGVPSITLDFGSDDSLGTISFGSDRSLPMKKYLTKVSMLGSSKNRKFTGLDGEEYRWKNKSDEHEWTCYTSQAKIVAYYDLKLSGEPTYGLHSGCCLSVEEEYGHMACEYLASLMIMRHIDAHDL</sequence>
<dbReference type="OrthoDB" id="3242031at2759"/>
<dbReference type="GeneID" id="6084868"/>
<gene>
    <name evidence="2" type="ORF">LACBIDRAFT_314724</name>
</gene>
<dbReference type="EMBL" id="DS547153">
    <property type="protein sequence ID" value="EDR00167.1"/>
    <property type="molecule type" value="Genomic_DNA"/>
</dbReference>
<reference evidence="2 3" key="1">
    <citation type="journal article" date="2008" name="Nature">
        <title>The genome of Laccaria bicolor provides insights into mycorrhizal symbiosis.</title>
        <authorList>
            <person name="Martin F."/>
            <person name="Aerts A."/>
            <person name="Ahren D."/>
            <person name="Brun A."/>
            <person name="Danchin E.G.J."/>
            <person name="Duchaussoy F."/>
            <person name="Gibon J."/>
            <person name="Kohler A."/>
            <person name="Lindquist E."/>
            <person name="Pereda V."/>
            <person name="Salamov A."/>
            <person name="Shapiro H.J."/>
            <person name="Wuyts J."/>
            <person name="Blaudez D."/>
            <person name="Buee M."/>
            <person name="Brokstein P."/>
            <person name="Canbaeck B."/>
            <person name="Cohen D."/>
            <person name="Courty P.E."/>
            <person name="Coutinho P.M."/>
            <person name="Delaruelle C."/>
            <person name="Detter J.C."/>
            <person name="Deveau A."/>
            <person name="DiFazio S."/>
            <person name="Duplessis S."/>
            <person name="Fraissinet-Tachet L."/>
            <person name="Lucic E."/>
            <person name="Frey-Klett P."/>
            <person name="Fourrey C."/>
            <person name="Feussner I."/>
            <person name="Gay G."/>
            <person name="Grimwood J."/>
            <person name="Hoegger P.J."/>
            <person name="Jain P."/>
            <person name="Kilaru S."/>
            <person name="Labbe J."/>
            <person name="Lin Y.C."/>
            <person name="Legue V."/>
            <person name="Le Tacon F."/>
            <person name="Marmeisse R."/>
            <person name="Melayah D."/>
            <person name="Montanini B."/>
            <person name="Muratet M."/>
            <person name="Nehls U."/>
            <person name="Niculita-Hirzel H."/>
            <person name="Oudot-Le Secq M.P."/>
            <person name="Peter M."/>
            <person name="Quesneville H."/>
            <person name="Rajashekar B."/>
            <person name="Reich M."/>
            <person name="Rouhier N."/>
            <person name="Schmutz J."/>
            <person name="Yin T."/>
            <person name="Chalot M."/>
            <person name="Henrissat B."/>
            <person name="Kuees U."/>
            <person name="Lucas S."/>
            <person name="Van de Peer Y."/>
            <person name="Podila G.K."/>
            <person name="Polle A."/>
            <person name="Pukkila P.J."/>
            <person name="Richardson P.M."/>
            <person name="Rouze P."/>
            <person name="Sanders I.R."/>
            <person name="Stajich J.E."/>
            <person name="Tunlid A."/>
            <person name="Tuskan G."/>
            <person name="Grigoriev I.V."/>
        </authorList>
    </citation>
    <scope>NUCLEOTIDE SEQUENCE [LARGE SCALE GENOMIC DNA]</scope>
    <source>
        <strain evidence="3">S238N-H82 / ATCC MYA-4686</strain>
    </source>
</reference>
<dbReference type="InterPro" id="IPR046528">
    <property type="entry name" value="DUF6593"/>
</dbReference>
<protein>
    <submittedName>
        <fullName evidence="2">Predicted protein</fullName>
    </submittedName>
</protein>
<dbReference type="HOGENOM" id="CLU_096875_0_0_1"/>
<proteinExistence type="predicted"/>
<dbReference type="Proteomes" id="UP000001194">
    <property type="component" value="Unassembled WGS sequence"/>
</dbReference>
<name>B0DZ40_LACBS</name>